<dbReference type="AlphaFoldDB" id="A0A158CVZ4"/>
<keyword evidence="2" id="KW-1185">Reference proteome</keyword>
<dbReference type="Proteomes" id="UP000054851">
    <property type="component" value="Unassembled WGS sequence"/>
</dbReference>
<organism evidence="1 2">
    <name type="scientific">Caballeronia hypogeia</name>
    <dbReference type="NCBI Taxonomy" id="1777140"/>
    <lineage>
        <taxon>Bacteria</taxon>
        <taxon>Pseudomonadati</taxon>
        <taxon>Pseudomonadota</taxon>
        <taxon>Betaproteobacteria</taxon>
        <taxon>Burkholderiales</taxon>
        <taxon>Burkholderiaceae</taxon>
        <taxon>Caballeronia</taxon>
    </lineage>
</organism>
<protein>
    <submittedName>
        <fullName evidence="1">Uncharacterized protein</fullName>
    </submittedName>
</protein>
<reference evidence="1" key="1">
    <citation type="submission" date="2016-01" db="EMBL/GenBank/DDBJ databases">
        <authorList>
            <person name="Peeters C."/>
        </authorList>
    </citation>
    <scope>NUCLEOTIDE SEQUENCE</scope>
    <source>
        <strain evidence="1">LMG 29322</strain>
    </source>
</reference>
<evidence type="ECO:0000313" key="1">
    <source>
        <dbReference type="EMBL" id="SAK86469.1"/>
    </source>
</evidence>
<proteinExistence type="predicted"/>
<comment type="caution">
    <text evidence="1">The sequence shown here is derived from an EMBL/GenBank/DDBJ whole genome shotgun (WGS) entry which is preliminary data.</text>
</comment>
<dbReference type="EMBL" id="FCOA02000029">
    <property type="protein sequence ID" value="SAK86469.1"/>
    <property type="molecule type" value="Genomic_DNA"/>
</dbReference>
<gene>
    <name evidence="1" type="ORF">AWB79_06075</name>
</gene>
<name>A0A158CVZ4_9BURK</name>
<accession>A0A158CVZ4</accession>
<evidence type="ECO:0000313" key="2">
    <source>
        <dbReference type="Proteomes" id="UP000054851"/>
    </source>
</evidence>
<sequence length="84" mass="9706">MFHVSLRHWAILMADGIIIGVWEINHATNPMSAIVATGRSCRQCANPLRLRGRHSVYHRVGSSDKCYVRNIRRKLRRPPRKCDV</sequence>